<evidence type="ECO:0000256" key="3">
    <source>
        <dbReference type="ARBA" id="ARBA00022692"/>
    </source>
</evidence>
<dbReference type="Pfam" id="PF02653">
    <property type="entry name" value="BPD_transp_2"/>
    <property type="match status" value="1"/>
</dbReference>
<feature type="transmembrane region" description="Helical" evidence="6">
    <location>
        <begin position="266"/>
        <end position="290"/>
    </location>
</feature>
<name>A0ABW0GTL5_9HYPH</name>
<comment type="caution">
    <text evidence="7">The sequence shown here is derived from an EMBL/GenBank/DDBJ whole genome shotgun (WGS) entry which is preliminary data.</text>
</comment>
<dbReference type="PANTHER" id="PTHR30482">
    <property type="entry name" value="HIGH-AFFINITY BRANCHED-CHAIN AMINO ACID TRANSPORT SYSTEM PERMEASE"/>
    <property type="match status" value="1"/>
</dbReference>
<comment type="subcellular location">
    <subcellularLocation>
        <location evidence="1">Cell membrane</location>
        <topology evidence="1">Multi-pass membrane protein</topology>
    </subcellularLocation>
</comment>
<protein>
    <submittedName>
        <fullName evidence="7">Branched-chain amino acid ABC transporter permease</fullName>
    </submittedName>
</protein>
<feature type="transmembrane region" description="Helical" evidence="6">
    <location>
        <begin position="55"/>
        <end position="73"/>
    </location>
</feature>
<evidence type="ECO:0000256" key="6">
    <source>
        <dbReference type="SAM" id="Phobius"/>
    </source>
</evidence>
<evidence type="ECO:0000256" key="2">
    <source>
        <dbReference type="ARBA" id="ARBA00022475"/>
    </source>
</evidence>
<proteinExistence type="predicted"/>
<gene>
    <name evidence="7" type="ORF">ACFPLB_02180</name>
</gene>
<keyword evidence="5 6" id="KW-0472">Membrane</keyword>
<keyword evidence="4 6" id="KW-1133">Transmembrane helix</keyword>
<accession>A0ABW0GTL5</accession>
<dbReference type="RefSeq" id="WP_378227617.1">
    <property type="nucleotide sequence ID" value="NZ_JBHSLL010000010.1"/>
</dbReference>
<organism evidence="7 8">
    <name type="scientific">Aquamicrobium segne</name>
    <dbReference type="NCBI Taxonomy" id="469547"/>
    <lineage>
        <taxon>Bacteria</taxon>
        <taxon>Pseudomonadati</taxon>
        <taxon>Pseudomonadota</taxon>
        <taxon>Alphaproteobacteria</taxon>
        <taxon>Hyphomicrobiales</taxon>
        <taxon>Phyllobacteriaceae</taxon>
        <taxon>Aquamicrobium</taxon>
    </lineage>
</organism>
<evidence type="ECO:0000256" key="4">
    <source>
        <dbReference type="ARBA" id="ARBA00022989"/>
    </source>
</evidence>
<evidence type="ECO:0000256" key="1">
    <source>
        <dbReference type="ARBA" id="ARBA00004651"/>
    </source>
</evidence>
<dbReference type="EMBL" id="JBHSLL010000010">
    <property type="protein sequence ID" value="MFC5384767.1"/>
    <property type="molecule type" value="Genomic_DNA"/>
</dbReference>
<feature type="transmembrane region" description="Helical" evidence="6">
    <location>
        <begin position="178"/>
        <end position="198"/>
    </location>
</feature>
<feature type="transmembrane region" description="Helical" evidence="6">
    <location>
        <begin position="302"/>
        <end position="335"/>
    </location>
</feature>
<dbReference type="CDD" id="cd06581">
    <property type="entry name" value="TM_PBP1_LivM_like"/>
    <property type="match status" value="1"/>
</dbReference>
<feature type="transmembrane region" description="Helical" evidence="6">
    <location>
        <begin position="26"/>
        <end position="49"/>
    </location>
</feature>
<feature type="transmembrane region" description="Helical" evidence="6">
    <location>
        <begin position="129"/>
        <end position="146"/>
    </location>
</feature>
<feature type="transmembrane region" description="Helical" evidence="6">
    <location>
        <begin position="229"/>
        <end position="246"/>
    </location>
</feature>
<dbReference type="InterPro" id="IPR043428">
    <property type="entry name" value="LivM-like"/>
</dbReference>
<dbReference type="InterPro" id="IPR001851">
    <property type="entry name" value="ABC_transp_permease"/>
</dbReference>
<sequence length="338" mass="36639">MAEVQQADPQTSAVAMAADRAESRTFWIVAVPGLAVLTIAPLLSGAYFVALLTEILIFAILTSGLNLLVGYTGLVSLGHAAFLGVGAYVTAIISLLWGYPVWLAMIAAVAAGLVISCLIGVLSVRTRGVQFLLITLAFGQLFHAVAEKSRYTGGDDGMTRIPRINLEFIGLDSSDAQVFYFFVLACFVVALFFLRIVVRSPFGRVLIGIRENEKRVQAVGYRISPYKSLAFAFSGMLAGLSGSLWVQHTYFINPHLMTWQMSGEALLMVIIGGSQAFFGPLLGSAFYVLLKSYLSTITDAYLVIFGLMFVFVVAFFNGGIAGFTSSMAARVLAFWRRR</sequence>
<evidence type="ECO:0000256" key="5">
    <source>
        <dbReference type="ARBA" id="ARBA00023136"/>
    </source>
</evidence>
<dbReference type="PANTHER" id="PTHR30482:SF17">
    <property type="entry name" value="ABC TRANSPORTER ATP-BINDING PROTEIN"/>
    <property type="match status" value="1"/>
</dbReference>
<feature type="transmembrane region" description="Helical" evidence="6">
    <location>
        <begin position="80"/>
        <end position="97"/>
    </location>
</feature>
<dbReference type="Proteomes" id="UP001596016">
    <property type="component" value="Unassembled WGS sequence"/>
</dbReference>
<evidence type="ECO:0000313" key="8">
    <source>
        <dbReference type="Proteomes" id="UP001596016"/>
    </source>
</evidence>
<reference evidence="8" key="1">
    <citation type="journal article" date="2019" name="Int. J. Syst. Evol. Microbiol.">
        <title>The Global Catalogue of Microorganisms (GCM) 10K type strain sequencing project: providing services to taxonomists for standard genome sequencing and annotation.</title>
        <authorList>
            <consortium name="The Broad Institute Genomics Platform"/>
            <consortium name="The Broad Institute Genome Sequencing Center for Infectious Disease"/>
            <person name="Wu L."/>
            <person name="Ma J."/>
        </authorList>
    </citation>
    <scope>NUCLEOTIDE SEQUENCE [LARGE SCALE GENOMIC DNA]</scope>
    <source>
        <strain evidence="8">CGMCC 4.1415</strain>
    </source>
</reference>
<keyword evidence="2" id="KW-1003">Cell membrane</keyword>
<evidence type="ECO:0000313" key="7">
    <source>
        <dbReference type="EMBL" id="MFC5384767.1"/>
    </source>
</evidence>
<keyword evidence="3 6" id="KW-0812">Transmembrane</keyword>
<keyword evidence="8" id="KW-1185">Reference proteome</keyword>
<feature type="transmembrane region" description="Helical" evidence="6">
    <location>
        <begin position="103"/>
        <end position="122"/>
    </location>
</feature>